<evidence type="ECO:0000256" key="1">
    <source>
        <dbReference type="SAM" id="MobiDB-lite"/>
    </source>
</evidence>
<proteinExistence type="predicted"/>
<evidence type="ECO:0000313" key="2">
    <source>
        <dbReference type="EMBL" id="ABN08933.1"/>
    </source>
</evidence>
<reference evidence="2" key="2">
    <citation type="submission" date="2007-03" db="EMBL/GenBank/DDBJ databases">
        <authorList>
            <consortium name="The International Medicago Genome Annotation Group"/>
        </authorList>
    </citation>
    <scope>NUCLEOTIDE SEQUENCE</scope>
</reference>
<dbReference type="AlphaFoldDB" id="A2Q5N3"/>
<sequence length="61" mass="6977">MKTTTSQELNPPHSLKEKRTKRATYDEEGTTAIVKQKHKPSKTVEASYEKPTNTYLELNPT</sequence>
<organism evidence="2">
    <name type="scientific">Medicago truncatula</name>
    <name type="common">Barrel medic</name>
    <name type="synonym">Medicago tribuloides</name>
    <dbReference type="NCBI Taxonomy" id="3880"/>
    <lineage>
        <taxon>Eukaryota</taxon>
        <taxon>Viridiplantae</taxon>
        <taxon>Streptophyta</taxon>
        <taxon>Embryophyta</taxon>
        <taxon>Tracheophyta</taxon>
        <taxon>Spermatophyta</taxon>
        <taxon>Magnoliopsida</taxon>
        <taxon>eudicotyledons</taxon>
        <taxon>Gunneridae</taxon>
        <taxon>Pentapetalae</taxon>
        <taxon>rosids</taxon>
        <taxon>fabids</taxon>
        <taxon>Fabales</taxon>
        <taxon>Fabaceae</taxon>
        <taxon>Papilionoideae</taxon>
        <taxon>50 kb inversion clade</taxon>
        <taxon>NPAAA clade</taxon>
        <taxon>Hologalegina</taxon>
        <taxon>IRL clade</taxon>
        <taxon>Trifolieae</taxon>
        <taxon>Medicago</taxon>
    </lineage>
</organism>
<protein>
    <submittedName>
        <fullName evidence="2">Uncharacterized protein</fullName>
    </submittedName>
</protein>
<feature type="region of interest" description="Disordered" evidence="1">
    <location>
        <begin position="1"/>
        <end position="61"/>
    </location>
</feature>
<accession>A2Q5N3</accession>
<gene>
    <name evidence="2" type="ORF">MtrDRAFT_AC166313g16v2</name>
</gene>
<dbReference type="EMBL" id="AC166313">
    <property type="protein sequence ID" value="ABN08933.1"/>
    <property type="molecule type" value="Genomic_DNA"/>
</dbReference>
<name>A2Q5N3_MEDTR</name>
<feature type="compositionally biased region" description="Polar residues" evidence="1">
    <location>
        <begin position="50"/>
        <end position="61"/>
    </location>
</feature>
<reference evidence="2" key="1">
    <citation type="submission" date="2005-08" db="EMBL/GenBank/DDBJ databases">
        <authorList>
            <person name="Town C.D."/>
        </authorList>
    </citation>
    <scope>NUCLEOTIDE SEQUENCE</scope>
</reference>